<protein>
    <submittedName>
        <fullName evidence="1">Uncharacterized protein</fullName>
    </submittedName>
</protein>
<dbReference type="AlphaFoldDB" id="A0A090SUP0"/>
<proteinExistence type="predicted"/>
<reference evidence="1 2" key="2">
    <citation type="submission" date="2014-09" db="EMBL/GenBank/DDBJ databases">
        <authorList>
            <consortium name="NBRP consortium"/>
            <person name="Sawabe T."/>
            <person name="Meirelles P."/>
            <person name="Nakanishi M."/>
            <person name="Sayaka M."/>
            <person name="Hattori M."/>
            <person name="Ohkuma M."/>
        </authorList>
    </citation>
    <scope>NUCLEOTIDE SEQUENCE [LARGE SCALE GENOMIC DNA]</scope>
    <source>
        <strain evidence="2">JCM19235</strain>
    </source>
</reference>
<sequence>MACDEHKDKLEDLILEPFKESKPDGACEHYTEADYQTWLRL</sequence>
<accession>A0A090SUP0</accession>
<comment type="caution">
    <text evidence="1">The sequence shown here is derived from an EMBL/GenBank/DDBJ whole genome shotgun (WGS) entry which is preliminary data.</text>
</comment>
<reference evidence="1 2" key="1">
    <citation type="submission" date="2014-09" db="EMBL/GenBank/DDBJ databases">
        <title>Vibrio maritimus JCM 19235. (C45) whole genome shotgun sequence.</title>
        <authorList>
            <person name="Sawabe T."/>
            <person name="Meirelles P."/>
            <person name="Nakanishi M."/>
            <person name="Sayaka M."/>
            <person name="Hattori M."/>
            <person name="Ohkuma M."/>
        </authorList>
    </citation>
    <scope>NUCLEOTIDE SEQUENCE [LARGE SCALE GENOMIC DNA]</scope>
    <source>
        <strain evidence="2">JCM19235</strain>
    </source>
</reference>
<name>A0A090SUP0_9VIBR</name>
<organism evidence="1 2">
    <name type="scientific">Vibrio maritimus</name>
    <dbReference type="NCBI Taxonomy" id="990268"/>
    <lineage>
        <taxon>Bacteria</taxon>
        <taxon>Pseudomonadati</taxon>
        <taxon>Pseudomonadota</taxon>
        <taxon>Gammaproteobacteria</taxon>
        <taxon>Vibrionales</taxon>
        <taxon>Vibrionaceae</taxon>
        <taxon>Vibrio</taxon>
    </lineage>
</organism>
<dbReference type="Proteomes" id="UP000029228">
    <property type="component" value="Unassembled WGS sequence"/>
</dbReference>
<gene>
    <name evidence="1" type="ORF">JCM19235_1333</name>
</gene>
<dbReference type="EMBL" id="BBMR01000017">
    <property type="protein sequence ID" value="GAL23032.1"/>
    <property type="molecule type" value="Genomic_DNA"/>
</dbReference>
<evidence type="ECO:0000313" key="2">
    <source>
        <dbReference type="Proteomes" id="UP000029228"/>
    </source>
</evidence>
<keyword evidence="2" id="KW-1185">Reference proteome</keyword>
<evidence type="ECO:0000313" key="1">
    <source>
        <dbReference type="EMBL" id="GAL23032.1"/>
    </source>
</evidence>